<evidence type="ECO:0000313" key="3">
    <source>
        <dbReference type="EMBL" id="OHX20743.1"/>
    </source>
</evidence>
<keyword evidence="5" id="KW-1185">Reference proteome</keyword>
<name>A0A1S1X5H1_9NEIS</name>
<dbReference type="Proteomes" id="UP000180088">
    <property type="component" value="Unassembled WGS sequence"/>
</dbReference>
<dbReference type="SUPFAM" id="SSF50475">
    <property type="entry name" value="FMN-binding split barrel"/>
    <property type="match status" value="1"/>
</dbReference>
<dbReference type="EMBL" id="MKCS01000001">
    <property type="protein sequence ID" value="OHX14712.1"/>
    <property type="molecule type" value="Genomic_DNA"/>
</dbReference>
<dbReference type="EMBL" id="MKCT01000012">
    <property type="protein sequence ID" value="OHX20743.1"/>
    <property type="molecule type" value="Genomic_DNA"/>
</dbReference>
<dbReference type="Pfam" id="PF13883">
    <property type="entry name" value="CREG_beta-barrel"/>
    <property type="match status" value="1"/>
</dbReference>
<dbReference type="GO" id="GO:0005737">
    <property type="term" value="C:cytoplasm"/>
    <property type="evidence" value="ECO:0007669"/>
    <property type="project" value="UniProtKB-ARBA"/>
</dbReference>
<organism evidence="2 4">
    <name type="scientific">Chromobacterium sphagni</name>
    <dbReference type="NCBI Taxonomy" id="1903179"/>
    <lineage>
        <taxon>Bacteria</taxon>
        <taxon>Pseudomonadati</taxon>
        <taxon>Pseudomonadota</taxon>
        <taxon>Betaproteobacteria</taxon>
        <taxon>Neisseriales</taxon>
        <taxon>Chromobacteriaceae</taxon>
        <taxon>Chromobacterium</taxon>
    </lineage>
</organism>
<proteinExistence type="predicted"/>
<evidence type="ECO:0000313" key="2">
    <source>
        <dbReference type="EMBL" id="OHX14712.1"/>
    </source>
</evidence>
<sequence>MKPNLAVSLLHQCQYATLATQSLKYPGYPYATTVQFFCDERQRPVFLASALAEHSKNLLADQRVSLSLLTPGQPAAQSATRLTILGDAERFEPEALLRRRLLRYLPEAEEWLALDFMFFRLPPARQRLIVGLGQMGWIDESAWSQLPALSLRDEQALLEQAQAGLPAAIRLLGCDCFGADYLQDGAYRRVDWSRPLQDRGELLNQLKRLSGA</sequence>
<comment type="caution">
    <text evidence="2">The sequence shown here is derived from an EMBL/GenBank/DDBJ whole genome shotgun (WGS) entry which is preliminary data.</text>
</comment>
<dbReference type="Proteomes" id="UP000180280">
    <property type="component" value="Unassembled WGS sequence"/>
</dbReference>
<evidence type="ECO:0000313" key="5">
    <source>
        <dbReference type="Proteomes" id="UP000180280"/>
    </source>
</evidence>
<dbReference type="STRING" id="1903179.BI347_15285"/>
<dbReference type="AlphaFoldDB" id="A0A1S1X5H1"/>
<evidence type="ECO:0000259" key="1">
    <source>
        <dbReference type="Pfam" id="PF13883"/>
    </source>
</evidence>
<dbReference type="RefSeq" id="WP_071112306.1">
    <property type="nucleotide sequence ID" value="NZ_MKCS01000001.1"/>
</dbReference>
<dbReference type="PANTHER" id="PTHR13343">
    <property type="entry name" value="CREG1 PROTEIN"/>
    <property type="match status" value="1"/>
</dbReference>
<dbReference type="InterPro" id="IPR055343">
    <property type="entry name" value="CREG_beta-barrel"/>
</dbReference>
<reference evidence="4 5" key="1">
    <citation type="submission" date="2016-09" db="EMBL/GenBank/DDBJ databases">
        <title>Chromobacterium muskegensis sp. nov., an insecticidal bacterium isolated from Sphagnum bogs.</title>
        <authorList>
            <person name="Sparks M.E."/>
            <person name="Blackburn M.B."/>
            <person name="Gundersen-Rindal D.E."/>
            <person name="Mitchell A."/>
            <person name="Farrar R."/>
            <person name="Kuhar D."/>
        </authorList>
    </citation>
    <scope>NUCLEOTIDE SEQUENCE [LARGE SCALE GENOMIC DNA]</scope>
    <source>
        <strain evidence="3 5">14B-1</strain>
        <strain evidence="2 4">37-2</strain>
    </source>
</reference>
<accession>A0A1S1X5H1</accession>
<dbReference type="OrthoDB" id="9776211at2"/>
<protein>
    <recommendedName>
        <fullName evidence="1">CREG-like beta-barrel domain-containing protein</fullName>
    </recommendedName>
</protein>
<feature type="domain" description="CREG-like beta-barrel" evidence="1">
    <location>
        <begin position="3"/>
        <end position="144"/>
    </location>
</feature>
<evidence type="ECO:0000313" key="4">
    <source>
        <dbReference type="Proteomes" id="UP000180088"/>
    </source>
</evidence>
<dbReference type="Gene3D" id="2.30.110.10">
    <property type="entry name" value="Electron Transport, Fmn-binding Protein, Chain A"/>
    <property type="match status" value="1"/>
</dbReference>
<dbReference type="PANTHER" id="PTHR13343:SF17">
    <property type="entry name" value="CELLULAR REPRESSOR OF E1A-STIMULATED GENES, ISOFORM A"/>
    <property type="match status" value="1"/>
</dbReference>
<gene>
    <name evidence="3" type="ORF">BI344_14205</name>
    <name evidence="2" type="ORF">BI347_15285</name>
</gene>
<dbReference type="InterPro" id="IPR012349">
    <property type="entry name" value="Split_barrel_FMN-bd"/>
</dbReference>